<dbReference type="InterPro" id="IPR015632">
    <property type="entry name" value="CD2"/>
</dbReference>
<accession>A0A6P8RAN8</accession>
<dbReference type="InterPro" id="IPR015631">
    <property type="entry name" value="CD2/SLAM_rcpt"/>
</dbReference>
<feature type="transmembrane region" description="Helical" evidence="6">
    <location>
        <begin position="195"/>
        <end position="219"/>
    </location>
</feature>
<feature type="compositionally biased region" description="Basic and acidic residues" evidence="5">
    <location>
        <begin position="319"/>
        <end position="330"/>
    </location>
</feature>
<evidence type="ECO:0000313" key="10">
    <source>
        <dbReference type="RefSeq" id="XP_033796306.1"/>
    </source>
</evidence>
<dbReference type="PRINTS" id="PR01870">
    <property type="entry name" value="CD2ANTIGEN"/>
</dbReference>
<evidence type="ECO:0000256" key="4">
    <source>
        <dbReference type="ARBA" id="ARBA00023180"/>
    </source>
</evidence>
<dbReference type="RefSeq" id="XP_033796306.1">
    <property type="nucleotide sequence ID" value="XM_033940415.1"/>
</dbReference>
<dbReference type="RefSeq" id="XP_033796305.1">
    <property type="nucleotide sequence ID" value="XM_033940414.1"/>
</dbReference>
<organism evidence="7 10">
    <name type="scientific">Geotrypetes seraphini</name>
    <name type="common">Gaboon caecilian</name>
    <name type="synonym">Caecilia seraphini</name>
    <dbReference type="NCBI Taxonomy" id="260995"/>
    <lineage>
        <taxon>Eukaryota</taxon>
        <taxon>Metazoa</taxon>
        <taxon>Chordata</taxon>
        <taxon>Craniata</taxon>
        <taxon>Vertebrata</taxon>
        <taxon>Euteleostomi</taxon>
        <taxon>Amphibia</taxon>
        <taxon>Gymnophiona</taxon>
        <taxon>Geotrypetes</taxon>
    </lineage>
</organism>
<dbReference type="KEGG" id="gsh:117358774"/>
<dbReference type="GO" id="GO:0016020">
    <property type="term" value="C:membrane"/>
    <property type="evidence" value="ECO:0007669"/>
    <property type="project" value="UniProtKB-SubCell"/>
</dbReference>
<keyword evidence="4" id="KW-0325">Glycoprotein</keyword>
<evidence type="ECO:0000313" key="9">
    <source>
        <dbReference type="RefSeq" id="XP_033796305.1"/>
    </source>
</evidence>
<keyword evidence="6" id="KW-0812">Transmembrane</keyword>
<evidence type="ECO:0000256" key="6">
    <source>
        <dbReference type="SAM" id="Phobius"/>
    </source>
</evidence>
<dbReference type="OrthoDB" id="8439544at2759"/>
<keyword evidence="7" id="KW-1185">Reference proteome</keyword>
<evidence type="ECO:0000256" key="1">
    <source>
        <dbReference type="ARBA" id="ARBA00004370"/>
    </source>
</evidence>
<dbReference type="Proteomes" id="UP000515159">
    <property type="component" value="Chromosome 4"/>
</dbReference>
<dbReference type="RefSeq" id="XP_033796304.1">
    <property type="nucleotide sequence ID" value="XM_033940413.1"/>
</dbReference>
<evidence type="ECO:0000256" key="3">
    <source>
        <dbReference type="ARBA" id="ARBA00023136"/>
    </source>
</evidence>
<reference evidence="8 9" key="1">
    <citation type="submission" date="2025-04" db="UniProtKB">
        <authorList>
            <consortium name="RefSeq"/>
        </authorList>
    </citation>
    <scope>IDENTIFICATION</scope>
</reference>
<dbReference type="PANTHER" id="PTHR12080">
    <property type="entry name" value="SIGNALING LYMPHOCYTIC ACTIVATION MOLECULE"/>
    <property type="match status" value="1"/>
</dbReference>
<sequence length="362" mass="41466">MAERNPVLVYGKLHGSVFLNISEKLEKMEEVKWMFGNTLVGKLKLPNQSCSLLDVKRCKISDNGNLWIEELKKDDERIYTVNVYKSDGTLKQKEQFNLTVIESVSSPKVGFVCAKKSILLICEVDMKGSPKISLFLKDNLLEHFEKFYDTIPINKTRTVNINDSGKNFKCISQNEVSEKSAQINIDCPPEKEFNLIFVLSIAGGAVLFLIILSVIIYCLRRRARPKSIPAGEIAELSAMESVSRSSQRQLPEPSRQLPEPPRKLPETPRKLPEPPCQQSEPPRKLPEPPRKLPEPPIQHPRAPQPQQEKQHKPRRQIKKHEQCQPLKERSQLSLHVDPQQRRGPKPRAHSQQKLFDYYVGEC</sequence>
<keyword evidence="2" id="KW-0732">Signal</keyword>
<dbReference type="AlphaFoldDB" id="A0A6P8RAN8"/>
<evidence type="ECO:0000313" key="7">
    <source>
        <dbReference type="Proteomes" id="UP000515159"/>
    </source>
</evidence>
<gene>
    <name evidence="8 9 10" type="primary">CD2</name>
</gene>
<dbReference type="Gene3D" id="2.60.40.10">
    <property type="entry name" value="Immunoglobulins"/>
    <property type="match status" value="2"/>
</dbReference>
<evidence type="ECO:0000313" key="8">
    <source>
        <dbReference type="RefSeq" id="XP_033796304.1"/>
    </source>
</evidence>
<dbReference type="SUPFAM" id="SSF48726">
    <property type="entry name" value="Immunoglobulin"/>
    <property type="match status" value="2"/>
</dbReference>
<dbReference type="GeneID" id="117358774"/>
<keyword evidence="3 6" id="KW-0472">Membrane</keyword>
<dbReference type="CTD" id="914"/>
<evidence type="ECO:0000256" key="5">
    <source>
        <dbReference type="SAM" id="MobiDB-lite"/>
    </source>
</evidence>
<dbReference type="InterPro" id="IPR036179">
    <property type="entry name" value="Ig-like_dom_sf"/>
</dbReference>
<comment type="subcellular location">
    <subcellularLocation>
        <location evidence="1">Membrane</location>
    </subcellularLocation>
</comment>
<dbReference type="InterPro" id="IPR013783">
    <property type="entry name" value="Ig-like_fold"/>
</dbReference>
<protein>
    <submittedName>
        <fullName evidence="8 9">T-cell surface antigen CD2 isoform X1</fullName>
    </submittedName>
</protein>
<proteinExistence type="predicted"/>
<evidence type="ECO:0000256" key="2">
    <source>
        <dbReference type="ARBA" id="ARBA00022729"/>
    </source>
</evidence>
<feature type="compositionally biased region" description="Basic and acidic residues" evidence="5">
    <location>
        <begin position="281"/>
        <end position="293"/>
    </location>
</feature>
<feature type="compositionally biased region" description="Basic and acidic residues" evidence="5">
    <location>
        <begin position="260"/>
        <end position="272"/>
    </location>
</feature>
<name>A0A6P8RAN8_GEOSA</name>
<dbReference type="PANTHER" id="PTHR12080:SF54">
    <property type="entry name" value="T-CELL SURFACE ANTIGEN CD2"/>
    <property type="match status" value="1"/>
</dbReference>
<keyword evidence="6" id="KW-1133">Transmembrane helix</keyword>
<feature type="region of interest" description="Disordered" evidence="5">
    <location>
        <begin position="242"/>
        <end position="362"/>
    </location>
</feature>